<dbReference type="EMBL" id="BSRI01000001">
    <property type="protein sequence ID" value="GLV54402.1"/>
    <property type="molecule type" value="Genomic_DNA"/>
</dbReference>
<sequence>MQMANEGGGTDNIACIVVQLRPHADISSMETIPLEPVTGRSQLGHES</sequence>
<keyword evidence="2" id="KW-1185">Reference proteome</keyword>
<dbReference type="Proteomes" id="UP001344906">
    <property type="component" value="Unassembled WGS sequence"/>
</dbReference>
<evidence type="ECO:0000313" key="1">
    <source>
        <dbReference type="EMBL" id="GLV54402.1"/>
    </source>
</evidence>
<protein>
    <recommendedName>
        <fullName evidence="3">PPM-type phosphatase domain-containing protein</fullName>
    </recommendedName>
</protein>
<proteinExistence type="predicted"/>
<accession>A0ABQ6FL29</accession>
<name>A0ABQ6FL29_9CHLR</name>
<comment type="caution">
    <text evidence="1">The sequence shown here is derived from an EMBL/GenBank/DDBJ whole genome shotgun (WGS) entry which is preliminary data.</text>
</comment>
<gene>
    <name evidence="1" type="ORF">KDH_12490</name>
</gene>
<organism evidence="1 2">
    <name type="scientific">Dictyobacter halimunensis</name>
    <dbReference type="NCBI Taxonomy" id="3026934"/>
    <lineage>
        <taxon>Bacteria</taxon>
        <taxon>Bacillati</taxon>
        <taxon>Chloroflexota</taxon>
        <taxon>Ktedonobacteria</taxon>
        <taxon>Ktedonobacterales</taxon>
        <taxon>Dictyobacteraceae</taxon>
        <taxon>Dictyobacter</taxon>
    </lineage>
</organism>
<evidence type="ECO:0000313" key="2">
    <source>
        <dbReference type="Proteomes" id="UP001344906"/>
    </source>
</evidence>
<evidence type="ECO:0008006" key="3">
    <source>
        <dbReference type="Google" id="ProtNLM"/>
    </source>
</evidence>
<reference evidence="1 2" key="1">
    <citation type="submission" date="2023-02" db="EMBL/GenBank/DDBJ databases">
        <title>Dictyobacter halimunensis sp. nov., a new member of the class Ktedonobacteria from forest soil in a geothermal area.</title>
        <authorList>
            <person name="Rachmania M.K."/>
            <person name="Ningsih F."/>
            <person name="Sakai Y."/>
            <person name="Yabe S."/>
            <person name="Yokota A."/>
            <person name="Sjamsuridzal W."/>
        </authorList>
    </citation>
    <scope>NUCLEOTIDE SEQUENCE [LARGE SCALE GENOMIC DNA]</scope>
    <source>
        <strain evidence="1 2">S3.2.2.5</strain>
    </source>
</reference>